<feature type="transmembrane region" description="Helical" evidence="2">
    <location>
        <begin position="138"/>
        <end position="168"/>
    </location>
</feature>
<evidence type="ECO:0000313" key="4">
    <source>
        <dbReference type="Proteomes" id="UP000256727"/>
    </source>
</evidence>
<feature type="transmembrane region" description="Helical" evidence="2">
    <location>
        <begin position="223"/>
        <end position="240"/>
    </location>
</feature>
<name>A0A3D9LAB8_9MICC</name>
<sequence>MTHDPETPGTPTPQDTPNVTPPADGVPQRDDPRDQLDAALRKVGSGTAVTENGEIDVLATVGGWRGLLESVLPSAVFLVAFITTQNLWGAGIAAVVVAAAFSVVRLFQRQSPIQALAGLAAVVLCVVVALNTGEAKDYYLWGFVTNAAYIAAMAVSVLVGWPLLGLVFGLVRNEGIAWRQDPQRRRRYALATWILVAALALRLAVQVPLYFADLLTALGTARLVMGLPLYALALWFGWLVSAREDAKPVSEGRPDQPSV</sequence>
<dbReference type="InterPro" id="IPR016566">
    <property type="entry name" value="UCP010219"/>
</dbReference>
<dbReference type="Pfam" id="PF11361">
    <property type="entry name" value="DUF3159"/>
    <property type="match status" value="1"/>
</dbReference>
<feature type="transmembrane region" description="Helical" evidence="2">
    <location>
        <begin position="75"/>
        <end position="101"/>
    </location>
</feature>
<keyword evidence="2" id="KW-0472">Membrane</keyword>
<accession>A0A3D9LAB8</accession>
<feature type="transmembrane region" description="Helical" evidence="2">
    <location>
        <begin position="188"/>
        <end position="211"/>
    </location>
</feature>
<evidence type="ECO:0000256" key="2">
    <source>
        <dbReference type="SAM" id="Phobius"/>
    </source>
</evidence>
<keyword evidence="4" id="KW-1185">Reference proteome</keyword>
<protein>
    <submittedName>
        <fullName evidence="3">Uncharacterized protein DUF3159</fullName>
    </submittedName>
</protein>
<dbReference type="EMBL" id="QREH01000001">
    <property type="protein sequence ID" value="REE03301.1"/>
    <property type="molecule type" value="Genomic_DNA"/>
</dbReference>
<evidence type="ECO:0000256" key="1">
    <source>
        <dbReference type="SAM" id="MobiDB-lite"/>
    </source>
</evidence>
<feature type="transmembrane region" description="Helical" evidence="2">
    <location>
        <begin position="113"/>
        <end position="132"/>
    </location>
</feature>
<reference evidence="3 4" key="1">
    <citation type="submission" date="2018-07" db="EMBL/GenBank/DDBJ databases">
        <title>Sequencing the genomes of 1000 actinobacteria strains.</title>
        <authorList>
            <person name="Klenk H.-P."/>
        </authorList>
    </citation>
    <scope>NUCLEOTIDE SEQUENCE [LARGE SCALE GENOMIC DNA]</scope>
    <source>
        <strain evidence="3 4">DSM 14442</strain>
    </source>
</reference>
<dbReference type="OrthoDB" id="5244221at2"/>
<comment type="caution">
    <text evidence="3">The sequence shown here is derived from an EMBL/GenBank/DDBJ whole genome shotgun (WGS) entry which is preliminary data.</text>
</comment>
<dbReference type="AlphaFoldDB" id="A0A3D9LAB8"/>
<organism evidence="3 4">
    <name type="scientific">Citricoccus muralis</name>
    <dbReference type="NCBI Taxonomy" id="169134"/>
    <lineage>
        <taxon>Bacteria</taxon>
        <taxon>Bacillati</taxon>
        <taxon>Actinomycetota</taxon>
        <taxon>Actinomycetes</taxon>
        <taxon>Micrococcales</taxon>
        <taxon>Micrococcaceae</taxon>
        <taxon>Citricoccus</taxon>
    </lineage>
</organism>
<gene>
    <name evidence="3" type="ORF">C8E99_1108</name>
</gene>
<keyword evidence="2" id="KW-0812">Transmembrane</keyword>
<proteinExistence type="predicted"/>
<keyword evidence="2" id="KW-1133">Transmembrane helix</keyword>
<feature type="region of interest" description="Disordered" evidence="1">
    <location>
        <begin position="1"/>
        <end position="32"/>
    </location>
</feature>
<evidence type="ECO:0000313" key="3">
    <source>
        <dbReference type="EMBL" id="REE03301.1"/>
    </source>
</evidence>
<dbReference type="Proteomes" id="UP000256727">
    <property type="component" value="Unassembled WGS sequence"/>
</dbReference>
<dbReference type="RefSeq" id="WP_115931437.1">
    <property type="nucleotide sequence ID" value="NZ_QREH01000001.1"/>
</dbReference>